<accession>A0A1L7CP64</accession>
<dbReference type="EMBL" id="BJNB01000004">
    <property type="protein sequence ID" value="GEB96980.1"/>
    <property type="molecule type" value="Genomic_DNA"/>
</dbReference>
<dbReference type="Proteomes" id="UP000185479">
    <property type="component" value="Chromosome"/>
</dbReference>
<dbReference type="RefSeq" id="WP_075730560.1">
    <property type="nucleotide sequence ID" value="NZ_BJNB01000004.1"/>
</dbReference>
<dbReference type="GeneID" id="82881215"/>
<evidence type="ECO:0000256" key="2">
    <source>
        <dbReference type="SAM" id="Phobius"/>
    </source>
</evidence>
<keyword evidence="5" id="KW-1185">Reference proteome</keyword>
<dbReference type="STRING" id="28028.CFLV_11035"/>
<keyword evidence="2" id="KW-0812">Transmembrane</keyword>
<proteinExistence type="predicted"/>
<organism evidence="3 5">
    <name type="scientific">Corynebacterium flavescens</name>
    <dbReference type="NCBI Taxonomy" id="28028"/>
    <lineage>
        <taxon>Bacteria</taxon>
        <taxon>Bacillati</taxon>
        <taxon>Actinomycetota</taxon>
        <taxon>Actinomycetes</taxon>
        <taxon>Mycobacteriales</taxon>
        <taxon>Corynebacteriaceae</taxon>
        <taxon>Corynebacterium</taxon>
    </lineage>
</organism>
<keyword evidence="2" id="KW-1133">Transmembrane helix</keyword>
<dbReference type="OrthoDB" id="4772932at2"/>
<feature type="region of interest" description="Disordered" evidence="1">
    <location>
        <begin position="54"/>
        <end position="109"/>
    </location>
</feature>
<sequence length="241" mass="25922">MTKPNPAQPKKLPQEVYTRRRVAALVVILVVVALFIWAVTSLFGGSGKDNNADSVAVTSTTAPQETSEAAATSETSQSTESSESSEAEESAKSSESEKASEPSTPLAADAKRTCELADLQITAMAAEDTFAPGALPVFYMRVHNPTAADCVINLDENQLRFEVYGLSTNARMWADTDCYPAVETGEQVFKSNSDRNFKAEWSRRTSKPGQCTDRQEAPTGGYYVHAVLGDNPSAPTPFNLA</sequence>
<protein>
    <submittedName>
        <fullName evidence="3">Uncharacterized protein</fullName>
    </submittedName>
</protein>
<evidence type="ECO:0000256" key="1">
    <source>
        <dbReference type="SAM" id="MobiDB-lite"/>
    </source>
</evidence>
<evidence type="ECO:0000313" key="3">
    <source>
        <dbReference type="EMBL" id="APT87634.1"/>
    </source>
</evidence>
<dbReference type="EMBL" id="CP009246">
    <property type="protein sequence ID" value="APT87634.1"/>
    <property type="molecule type" value="Genomic_DNA"/>
</dbReference>
<feature type="compositionally biased region" description="Basic and acidic residues" evidence="1">
    <location>
        <begin position="89"/>
        <end position="100"/>
    </location>
</feature>
<name>A0A1L7CP64_CORFL</name>
<evidence type="ECO:0000313" key="4">
    <source>
        <dbReference type="EMBL" id="GEB96980.1"/>
    </source>
</evidence>
<dbReference type="Proteomes" id="UP000315353">
    <property type="component" value="Unassembled WGS sequence"/>
</dbReference>
<evidence type="ECO:0000313" key="6">
    <source>
        <dbReference type="Proteomes" id="UP000315353"/>
    </source>
</evidence>
<reference evidence="3 5" key="1">
    <citation type="submission" date="2014-08" db="EMBL/GenBank/DDBJ databases">
        <title>Complete genome sequence of Corynebacterium flavescens OJ8(T)(=DSM 20296(T)), isolated from cheese.</title>
        <authorList>
            <person name="Ruckert C."/>
            <person name="Albersmeier A."/>
            <person name="Winkler A."/>
            <person name="Kalinowski J."/>
        </authorList>
    </citation>
    <scope>NUCLEOTIDE SEQUENCE [LARGE SCALE GENOMIC DNA]</scope>
    <source>
        <strain evidence="3 5">OJ8</strain>
    </source>
</reference>
<evidence type="ECO:0000313" key="5">
    <source>
        <dbReference type="Proteomes" id="UP000185479"/>
    </source>
</evidence>
<feature type="compositionally biased region" description="Low complexity" evidence="1">
    <location>
        <begin position="58"/>
        <end position="82"/>
    </location>
</feature>
<dbReference type="KEGG" id="cfc:CFLV_11035"/>
<reference evidence="4 6" key="2">
    <citation type="submission" date="2019-06" db="EMBL/GenBank/DDBJ databases">
        <title>Whole genome shotgun sequence of Corynebacterium flavescens NBRC 14136.</title>
        <authorList>
            <person name="Hosoyama A."/>
            <person name="Uohara A."/>
            <person name="Ohji S."/>
            <person name="Ichikawa N."/>
        </authorList>
    </citation>
    <scope>NUCLEOTIDE SEQUENCE [LARGE SCALE GENOMIC DNA]</scope>
    <source>
        <strain evidence="4 6">NBRC 14136</strain>
    </source>
</reference>
<keyword evidence="2" id="KW-0472">Membrane</keyword>
<feature type="transmembrane region" description="Helical" evidence="2">
    <location>
        <begin position="21"/>
        <end position="44"/>
    </location>
</feature>
<dbReference type="AlphaFoldDB" id="A0A1L7CP64"/>
<gene>
    <name evidence="4" type="ORF">CFL01nite_04750</name>
    <name evidence="3" type="ORF">CFLV_11035</name>
</gene>